<reference evidence="2" key="2">
    <citation type="submission" date="2023-02" db="EMBL/GenBank/DDBJ databases">
        <authorList>
            <consortium name="DOE Joint Genome Institute"/>
            <person name="Mondo S.J."/>
            <person name="Chang Y."/>
            <person name="Wang Y."/>
            <person name="Ahrendt S."/>
            <person name="Andreopoulos W."/>
            <person name="Barry K."/>
            <person name="Beard J."/>
            <person name="Benny G.L."/>
            <person name="Blankenship S."/>
            <person name="Bonito G."/>
            <person name="Cuomo C."/>
            <person name="Desiro A."/>
            <person name="Gervers K.A."/>
            <person name="Hundley H."/>
            <person name="Kuo A."/>
            <person name="LaButti K."/>
            <person name="Lang B.F."/>
            <person name="Lipzen A."/>
            <person name="O'Donnell K."/>
            <person name="Pangilinan J."/>
            <person name="Reynolds N."/>
            <person name="Sandor L."/>
            <person name="Smith M.W."/>
            <person name="Tsang A."/>
            <person name="Grigoriev I.V."/>
            <person name="Stajich J.E."/>
            <person name="Spatafora J.W."/>
        </authorList>
    </citation>
    <scope>NUCLEOTIDE SEQUENCE</scope>
    <source>
        <strain evidence="2">RSA 2281</strain>
    </source>
</reference>
<evidence type="ECO:0000313" key="3">
    <source>
        <dbReference type="Proteomes" id="UP001209540"/>
    </source>
</evidence>
<evidence type="ECO:0000256" key="1">
    <source>
        <dbReference type="SAM" id="Phobius"/>
    </source>
</evidence>
<sequence>MNIATQKFIPNEIKLSEFKKKGVYYNTNGFGDFDDIEMLILRNFVIGQLAKNYSSQCMHKLVTKVVIVGLAACVASLFFFLVFYSYICSIDKLKVYKHIKQTEHYCQNLDFSAVTYIHKL</sequence>
<dbReference type="Proteomes" id="UP001209540">
    <property type="component" value="Unassembled WGS sequence"/>
</dbReference>
<proteinExistence type="predicted"/>
<keyword evidence="3" id="KW-1185">Reference proteome</keyword>
<dbReference type="AlphaFoldDB" id="A0AAD5PGF9"/>
<dbReference type="EMBL" id="JAIXMP010000008">
    <property type="protein sequence ID" value="KAI9269133.1"/>
    <property type="molecule type" value="Genomic_DNA"/>
</dbReference>
<keyword evidence="1" id="KW-0472">Membrane</keyword>
<keyword evidence="1" id="KW-1133">Transmembrane helix</keyword>
<comment type="caution">
    <text evidence="2">The sequence shown here is derived from an EMBL/GenBank/DDBJ whole genome shotgun (WGS) entry which is preliminary data.</text>
</comment>
<keyword evidence="1" id="KW-0812">Transmembrane</keyword>
<reference evidence="2" key="1">
    <citation type="journal article" date="2022" name="IScience">
        <title>Evolution of zygomycete secretomes and the origins of terrestrial fungal ecologies.</title>
        <authorList>
            <person name="Chang Y."/>
            <person name="Wang Y."/>
            <person name="Mondo S."/>
            <person name="Ahrendt S."/>
            <person name="Andreopoulos W."/>
            <person name="Barry K."/>
            <person name="Beard J."/>
            <person name="Benny G.L."/>
            <person name="Blankenship S."/>
            <person name="Bonito G."/>
            <person name="Cuomo C."/>
            <person name="Desiro A."/>
            <person name="Gervers K.A."/>
            <person name="Hundley H."/>
            <person name="Kuo A."/>
            <person name="LaButti K."/>
            <person name="Lang B.F."/>
            <person name="Lipzen A."/>
            <person name="O'Donnell K."/>
            <person name="Pangilinan J."/>
            <person name="Reynolds N."/>
            <person name="Sandor L."/>
            <person name="Smith M.E."/>
            <person name="Tsang A."/>
            <person name="Grigoriev I.V."/>
            <person name="Stajich J.E."/>
            <person name="Spatafora J.W."/>
        </authorList>
    </citation>
    <scope>NUCLEOTIDE SEQUENCE</scope>
    <source>
        <strain evidence="2">RSA 2281</strain>
    </source>
</reference>
<name>A0AAD5PGF9_9FUNG</name>
<feature type="transmembrane region" description="Helical" evidence="1">
    <location>
        <begin position="61"/>
        <end position="87"/>
    </location>
</feature>
<protein>
    <submittedName>
        <fullName evidence="2">Uncharacterized protein</fullName>
    </submittedName>
</protein>
<evidence type="ECO:0000313" key="2">
    <source>
        <dbReference type="EMBL" id="KAI9269133.1"/>
    </source>
</evidence>
<gene>
    <name evidence="2" type="ORF">BDA99DRAFT_535209</name>
</gene>
<accession>A0AAD5PGF9</accession>
<organism evidence="2 3">
    <name type="scientific">Phascolomyces articulosus</name>
    <dbReference type="NCBI Taxonomy" id="60185"/>
    <lineage>
        <taxon>Eukaryota</taxon>
        <taxon>Fungi</taxon>
        <taxon>Fungi incertae sedis</taxon>
        <taxon>Mucoromycota</taxon>
        <taxon>Mucoromycotina</taxon>
        <taxon>Mucoromycetes</taxon>
        <taxon>Mucorales</taxon>
        <taxon>Lichtheimiaceae</taxon>
        <taxon>Phascolomyces</taxon>
    </lineage>
</organism>